<dbReference type="GO" id="GO:0004459">
    <property type="term" value="F:L-lactate dehydrogenase (NAD+) activity"/>
    <property type="evidence" value="ECO:0007669"/>
    <property type="project" value="TreeGrafter"/>
</dbReference>
<dbReference type="Gene3D" id="3.90.110.10">
    <property type="entry name" value="Lactate dehydrogenase/glycoside hydrolase, family 4, C-terminal"/>
    <property type="match status" value="1"/>
</dbReference>
<dbReference type="Pfam" id="PF02866">
    <property type="entry name" value="Ldh_1_C"/>
    <property type="match status" value="1"/>
</dbReference>
<protein>
    <recommendedName>
        <fullName evidence="1">Lactate/malate dehydrogenase C-terminal domain-containing protein</fullName>
    </recommendedName>
</protein>
<evidence type="ECO:0000259" key="1">
    <source>
        <dbReference type="Pfam" id="PF02866"/>
    </source>
</evidence>
<gene>
    <name evidence="2" type="ORF">S03H2_50494</name>
</gene>
<reference evidence="2" key="1">
    <citation type="journal article" date="2014" name="Front. Microbiol.">
        <title>High frequency of phylogenetically diverse reductive dehalogenase-homologous genes in deep subseafloor sedimentary metagenomes.</title>
        <authorList>
            <person name="Kawai M."/>
            <person name="Futagami T."/>
            <person name="Toyoda A."/>
            <person name="Takaki Y."/>
            <person name="Nishi S."/>
            <person name="Hori S."/>
            <person name="Arai W."/>
            <person name="Tsubouchi T."/>
            <person name="Morono Y."/>
            <person name="Uchiyama I."/>
            <person name="Ito T."/>
            <person name="Fujiyama A."/>
            <person name="Inagaki F."/>
            <person name="Takami H."/>
        </authorList>
    </citation>
    <scope>NUCLEOTIDE SEQUENCE</scope>
    <source>
        <strain evidence="2">Expedition CK06-06</strain>
    </source>
</reference>
<dbReference type="AlphaFoldDB" id="X1H6D0"/>
<dbReference type="PANTHER" id="PTHR43128">
    <property type="entry name" value="L-2-HYDROXYCARBOXYLATE DEHYDROGENASE (NAD(P)(+))"/>
    <property type="match status" value="1"/>
</dbReference>
<evidence type="ECO:0000313" key="2">
    <source>
        <dbReference type="EMBL" id="GAH65741.1"/>
    </source>
</evidence>
<dbReference type="GO" id="GO:0006089">
    <property type="term" value="P:lactate metabolic process"/>
    <property type="evidence" value="ECO:0007669"/>
    <property type="project" value="TreeGrafter"/>
</dbReference>
<proteinExistence type="predicted"/>
<organism evidence="2">
    <name type="scientific">marine sediment metagenome</name>
    <dbReference type="NCBI Taxonomy" id="412755"/>
    <lineage>
        <taxon>unclassified sequences</taxon>
        <taxon>metagenomes</taxon>
        <taxon>ecological metagenomes</taxon>
    </lineage>
</organism>
<comment type="caution">
    <text evidence="2">The sequence shown here is derived from an EMBL/GenBank/DDBJ whole genome shotgun (WGS) entry which is preliminary data.</text>
</comment>
<dbReference type="SUPFAM" id="SSF56327">
    <property type="entry name" value="LDH C-terminal domain-like"/>
    <property type="match status" value="1"/>
</dbReference>
<sequence>AKDVSACVLGEHGKNMVVIPRLTTVKGTPLTQILPQETIDKLVERTIRGGAEIVELLKTGSAFYAPSAGIARMAEAIILDKKEILPCAARLEGEYGIKDTVIGVPVKLGKGGIEQIIELELTAEEKQALASSAEAVRELIKKMGVG</sequence>
<feature type="non-terminal residue" evidence="2">
    <location>
        <position position="1"/>
    </location>
</feature>
<dbReference type="EMBL" id="BARU01031974">
    <property type="protein sequence ID" value="GAH65741.1"/>
    <property type="molecule type" value="Genomic_DNA"/>
</dbReference>
<dbReference type="PANTHER" id="PTHR43128:SF16">
    <property type="entry name" value="L-LACTATE DEHYDROGENASE"/>
    <property type="match status" value="1"/>
</dbReference>
<feature type="domain" description="Lactate/malate dehydrogenase C-terminal" evidence="1">
    <location>
        <begin position="2"/>
        <end position="142"/>
    </location>
</feature>
<dbReference type="InterPro" id="IPR022383">
    <property type="entry name" value="Lactate/malate_DH_C"/>
</dbReference>
<name>X1H6D0_9ZZZZ</name>
<dbReference type="InterPro" id="IPR015955">
    <property type="entry name" value="Lactate_DH/Glyco_Ohase_4_C"/>
</dbReference>
<accession>X1H6D0</accession>